<protein>
    <submittedName>
        <fullName evidence="1">Uncharacterized protein</fullName>
    </submittedName>
</protein>
<sequence>MALTAMNNGSRPLGWGEGGAANIFQTLVARINWADIASHTGGVSSDGVYHIFDLPAGAFLTRCYLVIETLFVGSTATVAINESTGTSMTLLSATDLADGTLTAGSVFVAPSGDGSDILSNVASHADNFDTSVRTITWTTGTAAFTAGEAVLIVEYGVIPQ</sequence>
<organism evidence="1">
    <name type="scientific">marine sediment metagenome</name>
    <dbReference type="NCBI Taxonomy" id="412755"/>
    <lineage>
        <taxon>unclassified sequences</taxon>
        <taxon>metagenomes</taxon>
        <taxon>ecological metagenomes</taxon>
    </lineage>
</organism>
<dbReference type="EMBL" id="LAZR01002961">
    <property type="protein sequence ID" value="KKN23534.1"/>
    <property type="molecule type" value="Genomic_DNA"/>
</dbReference>
<accession>A0A0F9P099</accession>
<dbReference type="AlphaFoldDB" id="A0A0F9P099"/>
<comment type="caution">
    <text evidence="1">The sequence shown here is derived from an EMBL/GenBank/DDBJ whole genome shotgun (WGS) entry which is preliminary data.</text>
</comment>
<proteinExistence type="predicted"/>
<evidence type="ECO:0000313" key="1">
    <source>
        <dbReference type="EMBL" id="KKN23534.1"/>
    </source>
</evidence>
<gene>
    <name evidence="1" type="ORF">LCGC14_0904010</name>
</gene>
<name>A0A0F9P099_9ZZZZ</name>
<reference evidence="1" key="1">
    <citation type="journal article" date="2015" name="Nature">
        <title>Complex archaea that bridge the gap between prokaryotes and eukaryotes.</title>
        <authorList>
            <person name="Spang A."/>
            <person name="Saw J.H."/>
            <person name="Jorgensen S.L."/>
            <person name="Zaremba-Niedzwiedzka K."/>
            <person name="Martijn J."/>
            <person name="Lind A.E."/>
            <person name="van Eijk R."/>
            <person name="Schleper C."/>
            <person name="Guy L."/>
            <person name="Ettema T.J."/>
        </authorList>
    </citation>
    <scope>NUCLEOTIDE SEQUENCE</scope>
</reference>